<keyword evidence="7" id="KW-0464">Manganese</keyword>
<dbReference type="NCBIfam" id="TIGR02150">
    <property type="entry name" value="IPP_isom_1"/>
    <property type="match status" value="1"/>
</dbReference>
<comment type="caution">
    <text evidence="13">The sequence shown here is derived from an EMBL/GenBank/DDBJ whole genome shotgun (WGS) entry which is preliminary data.</text>
</comment>
<dbReference type="GO" id="GO:0050992">
    <property type="term" value="P:dimethylallyl diphosphate biosynthetic process"/>
    <property type="evidence" value="ECO:0007669"/>
    <property type="project" value="UniProtKB-UniPathway"/>
</dbReference>
<reference evidence="13 14" key="1">
    <citation type="submission" date="2016-07" db="EMBL/GenBank/DDBJ databases">
        <title>Genomic analysis of zinc-resistant bacterium Mucilaginibacter pedocola TBZ30.</title>
        <authorList>
            <person name="Huang J."/>
            <person name="Tang J."/>
        </authorList>
    </citation>
    <scope>NUCLEOTIDE SEQUENCE [LARGE SCALE GENOMIC DNA]</scope>
    <source>
        <strain evidence="13 14">TBZ30</strain>
    </source>
</reference>
<evidence type="ECO:0000313" key="14">
    <source>
        <dbReference type="Proteomes" id="UP000189739"/>
    </source>
</evidence>
<dbReference type="EMBL" id="MBTF01000007">
    <property type="protein sequence ID" value="OOQ60344.1"/>
    <property type="molecule type" value="Genomic_DNA"/>
</dbReference>
<dbReference type="NCBIfam" id="NF002995">
    <property type="entry name" value="PRK03759.1"/>
    <property type="match status" value="1"/>
</dbReference>
<dbReference type="PROSITE" id="PS51462">
    <property type="entry name" value="NUDIX"/>
    <property type="match status" value="1"/>
</dbReference>
<feature type="active site" evidence="11">
    <location>
        <position position="112"/>
    </location>
</feature>
<gene>
    <name evidence="13" type="ORF">BC343_25305</name>
</gene>
<dbReference type="Pfam" id="PF00293">
    <property type="entry name" value="NUDIX"/>
    <property type="match status" value="1"/>
</dbReference>
<evidence type="ECO:0000256" key="2">
    <source>
        <dbReference type="ARBA" id="ARBA00007579"/>
    </source>
</evidence>
<evidence type="ECO:0000259" key="12">
    <source>
        <dbReference type="PROSITE" id="PS51462"/>
    </source>
</evidence>
<keyword evidence="9 13" id="KW-0413">Isomerase</keyword>
<dbReference type="RefSeq" id="WP_078347623.1">
    <property type="nucleotide sequence ID" value="NZ_MBTF01000007.1"/>
</dbReference>
<dbReference type="InterPro" id="IPR056375">
    <property type="entry name" value="Idi_bact"/>
</dbReference>
<evidence type="ECO:0000256" key="1">
    <source>
        <dbReference type="ARBA" id="ARBA00004826"/>
    </source>
</evidence>
<evidence type="ECO:0000256" key="4">
    <source>
        <dbReference type="ARBA" id="ARBA00022490"/>
    </source>
</evidence>
<dbReference type="UniPathway" id="UPA00059">
    <property type="reaction ID" value="UER00104"/>
</dbReference>
<dbReference type="PIRSF" id="PIRSF018427">
    <property type="entry name" value="Isopntndiph_ism"/>
    <property type="match status" value="1"/>
</dbReference>
<keyword evidence="14" id="KW-1185">Reference proteome</keyword>
<dbReference type="SUPFAM" id="SSF55811">
    <property type="entry name" value="Nudix"/>
    <property type="match status" value="1"/>
</dbReference>
<dbReference type="InterPro" id="IPR011876">
    <property type="entry name" value="IsopentenylPP_isomerase_typ1"/>
</dbReference>
<feature type="domain" description="Nudix hydrolase" evidence="12">
    <location>
        <begin position="28"/>
        <end position="160"/>
    </location>
</feature>
<evidence type="ECO:0000256" key="9">
    <source>
        <dbReference type="ARBA" id="ARBA00023235"/>
    </source>
</evidence>
<dbReference type="GO" id="GO:0046872">
    <property type="term" value="F:metal ion binding"/>
    <property type="evidence" value="ECO:0007669"/>
    <property type="project" value="UniProtKB-KW"/>
</dbReference>
<evidence type="ECO:0000256" key="3">
    <source>
        <dbReference type="ARBA" id="ARBA00012057"/>
    </source>
</evidence>
<dbReference type="Proteomes" id="UP000189739">
    <property type="component" value="Unassembled WGS sequence"/>
</dbReference>
<comment type="similarity">
    <text evidence="2">Belongs to the IPP isomerase type 1 family.</text>
</comment>
<dbReference type="PANTHER" id="PTHR10885:SF0">
    <property type="entry name" value="ISOPENTENYL-DIPHOSPHATE DELTA-ISOMERASE"/>
    <property type="match status" value="1"/>
</dbReference>
<dbReference type="EC" id="5.3.3.2" evidence="3 10"/>
<proteinExistence type="inferred from homology"/>
<evidence type="ECO:0000256" key="8">
    <source>
        <dbReference type="ARBA" id="ARBA00023229"/>
    </source>
</evidence>
<keyword evidence="4" id="KW-0963">Cytoplasm</keyword>
<feature type="active site" evidence="11">
    <location>
        <position position="65"/>
    </location>
</feature>
<accession>A0A1S9PHA1</accession>
<dbReference type="CDD" id="cd02885">
    <property type="entry name" value="NUDIX_IPP_Isomerase"/>
    <property type="match status" value="1"/>
</dbReference>
<evidence type="ECO:0000256" key="10">
    <source>
        <dbReference type="NCBIfam" id="TIGR02150"/>
    </source>
</evidence>
<evidence type="ECO:0000256" key="7">
    <source>
        <dbReference type="ARBA" id="ARBA00023211"/>
    </source>
</evidence>
<protein>
    <recommendedName>
        <fullName evidence="3 10">Isopentenyl-diphosphate delta-isomerase</fullName>
        <ecNumber evidence="3 10">5.3.3.2</ecNumber>
    </recommendedName>
</protein>
<name>A0A1S9PHA1_9SPHI</name>
<dbReference type="InterPro" id="IPR015797">
    <property type="entry name" value="NUDIX_hydrolase-like_dom_sf"/>
</dbReference>
<evidence type="ECO:0000313" key="13">
    <source>
        <dbReference type="EMBL" id="OOQ60344.1"/>
    </source>
</evidence>
<sequence length="177" mass="20072">MKNSVMLVNEHDQMYGTMDKLAAHRTGKLHRAISVFIFNNKGEMLIQQRAAGKYHSGMLWSNACCSHPYLGEAASAAANRRLHEEMGISTYLHFAFTFIYKAEVGASLTEHEFDHVFIGICDIDPIINHLEVADFNYIPLALLELDIQKHPEYYTEWFKICFPQAVASYNKLSAPSA</sequence>
<dbReference type="AlphaFoldDB" id="A0A1S9PHA1"/>
<keyword evidence="8" id="KW-0414">Isoprene biosynthesis</keyword>
<evidence type="ECO:0000256" key="11">
    <source>
        <dbReference type="PIRSR" id="PIRSR018427-1"/>
    </source>
</evidence>
<keyword evidence="5" id="KW-0479">Metal-binding</keyword>
<dbReference type="STRING" id="1792845.BC343_25305"/>
<comment type="pathway">
    <text evidence="1">Isoprenoid biosynthesis; dimethylallyl diphosphate biosynthesis; dimethylallyl diphosphate from isopentenyl diphosphate: step 1/1.</text>
</comment>
<dbReference type="HAMAP" id="MF_00202">
    <property type="entry name" value="Idi"/>
    <property type="match status" value="1"/>
</dbReference>
<dbReference type="Gene3D" id="3.90.79.10">
    <property type="entry name" value="Nucleoside Triphosphate Pyrophosphohydrolase"/>
    <property type="match status" value="1"/>
</dbReference>
<organism evidence="13 14">
    <name type="scientific">Mucilaginibacter pedocola</name>
    <dbReference type="NCBI Taxonomy" id="1792845"/>
    <lineage>
        <taxon>Bacteria</taxon>
        <taxon>Pseudomonadati</taxon>
        <taxon>Bacteroidota</taxon>
        <taxon>Sphingobacteriia</taxon>
        <taxon>Sphingobacteriales</taxon>
        <taxon>Sphingobacteriaceae</taxon>
        <taxon>Mucilaginibacter</taxon>
    </lineage>
</organism>
<dbReference type="GO" id="GO:0004452">
    <property type="term" value="F:isopentenyl-diphosphate delta-isomerase activity"/>
    <property type="evidence" value="ECO:0007669"/>
    <property type="project" value="UniProtKB-UniRule"/>
</dbReference>
<evidence type="ECO:0000256" key="5">
    <source>
        <dbReference type="ARBA" id="ARBA00022723"/>
    </source>
</evidence>
<evidence type="ECO:0000256" key="6">
    <source>
        <dbReference type="ARBA" id="ARBA00022842"/>
    </source>
</evidence>
<dbReference type="InterPro" id="IPR000086">
    <property type="entry name" value="NUDIX_hydrolase_dom"/>
</dbReference>
<dbReference type="GO" id="GO:0005737">
    <property type="term" value="C:cytoplasm"/>
    <property type="evidence" value="ECO:0007669"/>
    <property type="project" value="TreeGrafter"/>
</dbReference>
<keyword evidence="6" id="KW-0460">Magnesium</keyword>
<dbReference type="OrthoDB" id="9809458at2"/>
<dbReference type="GO" id="GO:0009240">
    <property type="term" value="P:isopentenyl diphosphate biosynthetic process"/>
    <property type="evidence" value="ECO:0007669"/>
    <property type="project" value="TreeGrafter"/>
</dbReference>
<dbReference type="PANTHER" id="PTHR10885">
    <property type="entry name" value="ISOPENTENYL-DIPHOSPHATE DELTA-ISOMERASE"/>
    <property type="match status" value="1"/>
</dbReference>